<dbReference type="PROSITE" id="PS50175">
    <property type="entry name" value="ASP_PROT_RETROV"/>
    <property type="match status" value="1"/>
</dbReference>
<protein>
    <recommendedName>
        <fullName evidence="2">Peptidase A2 domain-containing protein</fullName>
    </recommendedName>
</protein>
<evidence type="ECO:0000313" key="3">
    <source>
        <dbReference type="EMBL" id="KEF52293.1"/>
    </source>
</evidence>
<dbReference type="GeneID" id="25286431"/>
<evidence type="ECO:0000313" key="4">
    <source>
        <dbReference type="Proteomes" id="UP000027920"/>
    </source>
</evidence>
<dbReference type="Gene3D" id="2.40.70.10">
    <property type="entry name" value="Acid Proteases"/>
    <property type="match status" value="1"/>
</dbReference>
<evidence type="ECO:0000256" key="1">
    <source>
        <dbReference type="ARBA" id="ARBA00022801"/>
    </source>
</evidence>
<name>A0A072NZ70_9EURO</name>
<gene>
    <name evidence="3" type="ORF">A1O9_11533</name>
</gene>
<sequence length="133" mass="14637">IRMNIILDTGKSQGYGSQQPTTTLRIGLLDTGASFNLISHRANAALNWPMRPCQASVQSIAGDTEMCGSTIIEWRFLPDDEQLVGSSGTYRAKFFILPESPKPIFDCILGWPWLAENWGDVGKLFDAKATGLM</sequence>
<dbReference type="CDD" id="cd00303">
    <property type="entry name" value="retropepsin_like"/>
    <property type="match status" value="1"/>
</dbReference>
<accession>A0A072NZ70</accession>
<feature type="domain" description="Peptidase A2" evidence="2">
    <location>
        <begin position="25"/>
        <end position="62"/>
    </location>
</feature>
<dbReference type="GO" id="GO:0006508">
    <property type="term" value="P:proteolysis"/>
    <property type="evidence" value="ECO:0007669"/>
    <property type="project" value="InterPro"/>
</dbReference>
<comment type="caution">
    <text evidence="3">The sequence shown here is derived from an EMBL/GenBank/DDBJ whole genome shotgun (WGS) entry which is preliminary data.</text>
</comment>
<evidence type="ECO:0000259" key="2">
    <source>
        <dbReference type="PROSITE" id="PS50175"/>
    </source>
</evidence>
<dbReference type="Proteomes" id="UP000027920">
    <property type="component" value="Unassembled WGS sequence"/>
</dbReference>
<organism evidence="3 4">
    <name type="scientific">Exophiala aquamarina CBS 119918</name>
    <dbReference type="NCBI Taxonomy" id="1182545"/>
    <lineage>
        <taxon>Eukaryota</taxon>
        <taxon>Fungi</taxon>
        <taxon>Dikarya</taxon>
        <taxon>Ascomycota</taxon>
        <taxon>Pezizomycotina</taxon>
        <taxon>Eurotiomycetes</taxon>
        <taxon>Chaetothyriomycetidae</taxon>
        <taxon>Chaetothyriales</taxon>
        <taxon>Herpotrichiellaceae</taxon>
        <taxon>Exophiala</taxon>
    </lineage>
</organism>
<dbReference type="InterPro" id="IPR021109">
    <property type="entry name" value="Peptidase_aspartic_dom_sf"/>
</dbReference>
<dbReference type="VEuPathDB" id="FungiDB:A1O9_11533"/>
<dbReference type="GO" id="GO:0004190">
    <property type="term" value="F:aspartic-type endopeptidase activity"/>
    <property type="evidence" value="ECO:0007669"/>
    <property type="project" value="InterPro"/>
</dbReference>
<dbReference type="SUPFAM" id="SSF50630">
    <property type="entry name" value="Acid proteases"/>
    <property type="match status" value="1"/>
</dbReference>
<dbReference type="RefSeq" id="XP_013254883.1">
    <property type="nucleotide sequence ID" value="XM_013399429.1"/>
</dbReference>
<dbReference type="OrthoDB" id="4135299at2759"/>
<dbReference type="InterPro" id="IPR001995">
    <property type="entry name" value="Peptidase_A2_cat"/>
</dbReference>
<proteinExistence type="predicted"/>
<feature type="non-terminal residue" evidence="3">
    <location>
        <position position="1"/>
    </location>
</feature>
<reference evidence="3 4" key="1">
    <citation type="submission" date="2013-03" db="EMBL/GenBank/DDBJ databases">
        <title>The Genome Sequence of Exophiala aquamarina CBS 119918.</title>
        <authorList>
            <consortium name="The Broad Institute Genomics Platform"/>
            <person name="Cuomo C."/>
            <person name="de Hoog S."/>
            <person name="Gorbushina A."/>
            <person name="Walker B."/>
            <person name="Young S.K."/>
            <person name="Zeng Q."/>
            <person name="Gargeya S."/>
            <person name="Fitzgerald M."/>
            <person name="Haas B."/>
            <person name="Abouelleil A."/>
            <person name="Allen A.W."/>
            <person name="Alvarado L."/>
            <person name="Arachchi H.M."/>
            <person name="Berlin A.M."/>
            <person name="Chapman S.B."/>
            <person name="Gainer-Dewar J."/>
            <person name="Goldberg J."/>
            <person name="Griggs A."/>
            <person name="Gujja S."/>
            <person name="Hansen M."/>
            <person name="Howarth C."/>
            <person name="Imamovic A."/>
            <person name="Ireland A."/>
            <person name="Larimer J."/>
            <person name="McCowan C."/>
            <person name="Murphy C."/>
            <person name="Pearson M."/>
            <person name="Poon T.W."/>
            <person name="Priest M."/>
            <person name="Roberts A."/>
            <person name="Saif S."/>
            <person name="Shea T."/>
            <person name="Sisk P."/>
            <person name="Sykes S."/>
            <person name="Wortman J."/>
            <person name="Nusbaum C."/>
            <person name="Birren B."/>
        </authorList>
    </citation>
    <scope>NUCLEOTIDE SEQUENCE [LARGE SCALE GENOMIC DNA]</scope>
    <source>
        <strain evidence="3 4">CBS 119918</strain>
    </source>
</reference>
<keyword evidence="4" id="KW-1185">Reference proteome</keyword>
<dbReference type="AlphaFoldDB" id="A0A072NZ70"/>
<feature type="non-terminal residue" evidence="3">
    <location>
        <position position="133"/>
    </location>
</feature>
<dbReference type="HOGENOM" id="CLU_1911627_0_0_1"/>
<keyword evidence="1" id="KW-0378">Hydrolase</keyword>
<dbReference type="EMBL" id="AMGV01000018">
    <property type="protein sequence ID" value="KEF52293.1"/>
    <property type="molecule type" value="Genomic_DNA"/>
</dbReference>